<evidence type="ECO:0000256" key="1">
    <source>
        <dbReference type="ARBA" id="ARBA00022737"/>
    </source>
</evidence>
<evidence type="ECO:0000313" key="5">
    <source>
        <dbReference type="Proteomes" id="UP000464214"/>
    </source>
</evidence>
<gene>
    <name evidence="4" type="ORF">GU926_12005</name>
</gene>
<name>A0A6P1NWA5_9BACT</name>
<dbReference type="EMBL" id="CP047897">
    <property type="protein sequence ID" value="QHL88116.1"/>
    <property type="molecule type" value="Genomic_DNA"/>
</dbReference>
<accession>A0A6P1NWA5</accession>
<dbReference type="SMART" id="SM00028">
    <property type="entry name" value="TPR"/>
    <property type="match status" value="4"/>
</dbReference>
<keyword evidence="5" id="KW-1185">Reference proteome</keyword>
<dbReference type="PANTHER" id="PTHR45641">
    <property type="entry name" value="TETRATRICOPEPTIDE REPEAT PROTEIN (AFU_ORTHOLOGUE AFUA_6G03870)"/>
    <property type="match status" value="1"/>
</dbReference>
<dbReference type="RefSeq" id="WP_160692173.1">
    <property type="nucleotide sequence ID" value="NZ_CP047897.1"/>
</dbReference>
<dbReference type="PROSITE" id="PS51257">
    <property type="entry name" value="PROKAR_LIPOPROTEIN"/>
    <property type="match status" value="1"/>
</dbReference>
<dbReference type="AlphaFoldDB" id="A0A6P1NWA5"/>
<dbReference type="SMART" id="SM00671">
    <property type="entry name" value="SEL1"/>
    <property type="match status" value="2"/>
</dbReference>
<organism evidence="4 5">
    <name type="scientific">Nibribacter ruber</name>
    <dbReference type="NCBI Taxonomy" id="2698458"/>
    <lineage>
        <taxon>Bacteria</taxon>
        <taxon>Pseudomonadati</taxon>
        <taxon>Bacteroidota</taxon>
        <taxon>Cytophagia</taxon>
        <taxon>Cytophagales</taxon>
        <taxon>Hymenobacteraceae</taxon>
        <taxon>Nibribacter</taxon>
    </lineage>
</organism>
<evidence type="ECO:0000256" key="2">
    <source>
        <dbReference type="ARBA" id="ARBA00022803"/>
    </source>
</evidence>
<keyword evidence="1" id="KW-0677">Repeat</keyword>
<dbReference type="Gene3D" id="1.25.40.10">
    <property type="entry name" value="Tetratricopeptide repeat domain"/>
    <property type="match status" value="2"/>
</dbReference>
<dbReference type="SUPFAM" id="SSF48452">
    <property type="entry name" value="TPR-like"/>
    <property type="match status" value="2"/>
</dbReference>
<dbReference type="InterPro" id="IPR019734">
    <property type="entry name" value="TPR_rpt"/>
</dbReference>
<evidence type="ECO:0000313" key="4">
    <source>
        <dbReference type="EMBL" id="QHL88116.1"/>
    </source>
</evidence>
<dbReference type="InterPro" id="IPR006597">
    <property type="entry name" value="Sel1-like"/>
</dbReference>
<dbReference type="PROSITE" id="PS50005">
    <property type="entry name" value="TPR"/>
    <property type="match status" value="2"/>
</dbReference>
<dbReference type="InterPro" id="IPR011990">
    <property type="entry name" value="TPR-like_helical_dom_sf"/>
</dbReference>
<dbReference type="PANTHER" id="PTHR45641:SF19">
    <property type="entry name" value="NEPHROCYSTIN-3"/>
    <property type="match status" value="1"/>
</dbReference>
<evidence type="ECO:0000256" key="3">
    <source>
        <dbReference type="PROSITE-ProRule" id="PRU00339"/>
    </source>
</evidence>
<feature type="repeat" description="TPR" evidence="3">
    <location>
        <begin position="229"/>
        <end position="262"/>
    </location>
</feature>
<dbReference type="Pfam" id="PF13181">
    <property type="entry name" value="TPR_8"/>
    <property type="match status" value="2"/>
</dbReference>
<keyword evidence="2 3" id="KW-0802">TPR repeat</keyword>
<reference evidence="4 5" key="1">
    <citation type="submission" date="2020-01" db="EMBL/GenBank/DDBJ databases">
        <authorList>
            <person name="Kim M."/>
        </authorList>
    </citation>
    <scope>NUCLEOTIDE SEQUENCE [LARGE SCALE GENOMIC DNA]</scope>
    <source>
        <strain evidence="4 5">BT10</strain>
    </source>
</reference>
<evidence type="ECO:0008006" key="6">
    <source>
        <dbReference type="Google" id="ProtNLM"/>
    </source>
</evidence>
<dbReference type="Proteomes" id="UP000464214">
    <property type="component" value="Chromosome"/>
</dbReference>
<proteinExistence type="predicted"/>
<sequence>MKNSPYTLLLFLFLGCGLPAKEPTEKVWLESIDEYWRLSEAEEYSKALTIAKEQVGYAEKEFPESAFLAESHERLGNTYKSIHDYQKAAHYLRKSIFLGKSKGFATLSAYQRLSLVYVEAGKIDSALTTLHKAFSENREATGIDSIYWYEAKVNLAEILIMKREYQQAEKLLEAVHVYSTSKGDSSLMMTAATVKVRLDIYNAHYDSALKACEILKGYYKRNNEMERYGSTVNNIGAIYFAKKNYGKAIEYFQKAADQKLTRFKDSAYVATELINISVAYEKNHDTLKSQYYYRLHKRVSK</sequence>
<feature type="repeat" description="TPR" evidence="3">
    <location>
        <begin position="69"/>
        <end position="102"/>
    </location>
</feature>
<protein>
    <recommendedName>
        <fullName evidence="6">Tetratricopeptide repeat protein</fullName>
    </recommendedName>
</protein>
<dbReference type="KEGG" id="nib:GU926_12005"/>